<gene>
    <name evidence="8" type="ORF">DKT77_17870</name>
</gene>
<dbReference type="Gene3D" id="3.40.50.150">
    <property type="entry name" value="Vaccinia Virus protein VP39"/>
    <property type="match status" value="1"/>
</dbReference>
<protein>
    <recommendedName>
        <fullName evidence="2">site-specific DNA-methyltransferase (adenine-specific)</fullName>
        <ecNumber evidence="2">2.1.1.72</ecNumber>
    </recommendedName>
</protein>
<dbReference type="GO" id="GO:0008170">
    <property type="term" value="F:N-methyltransferase activity"/>
    <property type="evidence" value="ECO:0007669"/>
    <property type="project" value="InterPro"/>
</dbReference>
<keyword evidence="9" id="KW-1185">Reference proteome</keyword>
<dbReference type="InterPro" id="IPR002941">
    <property type="entry name" value="DNA_methylase_N4/N6"/>
</dbReference>
<sequence length="625" mass="70583">MDKLKMHSPDLSQDNIAKIRALFPGCVTEARDEATGAVRLAVDFDQLRQELSDHIVEGPQERYRLDWPGKREALLASNAPIAKTLRPSESDSVDFLGTHNLFIEGDNLEALKVIQETYLGKVKLIYVDPPYNTGRDFVYDDDFAENAESFMVRSMQTSASGDRLVANPESNGRFHSDWLTMMYSRIRLAKTLLSEDGVFLTSIDDGEVSNIRKICDEIFGENHFAAQIIWKKRNTPPNDRVIGAQHDYILVYFKNDLAGINLRPRTDDQIARYKNPDDHPKGPWVVGDLTANVKGGRFSNALYYPITNPNTGEEFYPPNNGNWRFNKDRIERLIASDEIYFGKDGTSSPKLKRFLCDVKDGATWTTLWDFAPFNTSGTNEMRDIFGNSVLFENPKPIGLLEHIVDLGASSDALVMDFFAGSGTTAHAVLKKNSEDGGSRRFIMVQLPEATNEDSEAHKAGYKTIAEVSKERIRRAGKKILEGECHPDWNRDVGFRVLKVDTSNMKDVYYRPDELKQSDLLDMVDNVKEGRTAEDLLFQVLVDWGVDLTLPIRRETVQSKTVFFVDDNALVACFDRGVTEDLVKELAGHEPLRVVFRDNGFVSDAVKINVEQIFRQLSPTTDVKSI</sequence>
<dbReference type="InterPro" id="IPR002295">
    <property type="entry name" value="N4/N6-MTase_EcoPI_Mod-like"/>
</dbReference>
<dbReference type="Pfam" id="PF01555">
    <property type="entry name" value="N6_N4_Mtase"/>
    <property type="match status" value="1"/>
</dbReference>
<evidence type="ECO:0000313" key="9">
    <source>
        <dbReference type="Proteomes" id="UP000245680"/>
    </source>
</evidence>
<dbReference type="PRINTS" id="PR00506">
    <property type="entry name" value="D21N6MTFRASE"/>
</dbReference>
<dbReference type="Proteomes" id="UP000245680">
    <property type="component" value="Unassembled WGS sequence"/>
</dbReference>
<evidence type="ECO:0000256" key="2">
    <source>
        <dbReference type="ARBA" id="ARBA00011900"/>
    </source>
</evidence>
<dbReference type="PROSITE" id="PS00092">
    <property type="entry name" value="N6_MTASE"/>
    <property type="match status" value="1"/>
</dbReference>
<proteinExistence type="inferred from homology"/>
<evidence type="ECO:0000259" key="7">
    <source>
        <dbReference type="Pfam" id="PF01555"/>
    </source>
</evidence>
<comment type="catalytic activity">
    <reaction evidence="6">
        <text>a 2'-deoxyadenosine in DNA + S-adenosyl-L-methionine = an N(6)-methyl-2'-deoxyadenosine in DNA + S-adenosyl-L-homocysteine + H(+)</text>
        <dbReference type="Rhea" id="RHEA:15197"/>
        <dbReference type="Rhea" id="RHEA-COMP:12418"/>
        <dbReference type="Rhea" id="RHEA-COMP:12419"/>
        <dbReference type="ChEBI" id="CHEBI:15378"/>
        <dbReference type="ChEBI" id="CHEBI:57856"/>
        <dbReference type="ChEBI" id="CHEBI:59789"/>
        <dbReference type="ChEBI" id="CHEBI:90615"/>
        <dbReference type="ChEBI" id="CHEBI:90616"/>
        <dbReference type="EC" id="2.1.1.72"/>
    </reaction>
</comment>
<dbReference type="InterPro" id="IPR002052">
    <property type="entry name" value="DNA_methylase_N6_adenine_CS"/>
</dbReference>
<dbReference type="SUPFAM" id="SSF53335">
    <property type="entry name" value="S-adenosyl-L-methionine-dependent methyltransferases"/>
    <property type="match status" value="1"/>
</dbReference>
<keyword evidence="5" id="KW-0949">S-adenosyl-L-methionine</keyword>
<keyword evidence="4 8" id="KW-0808">Transferase</keyword>
<evidence type="ECO:0000256" key="6">
    <source>
        <dbReference type="ARBA" id="ARBA00047942"/>
    </source>
</evidence>
<dbReference type="OrthoDB" id="9816043at2"/>
<dbReference type="PIRSF" id="PIRSF015855">
    <property type="entry name" value="TypeIII_Mtase_mKpnI"/>
    <property type="match status" value="1"/>
</dbReference>
<dbReference type="AlphaFoldDB" id="A0A2V2L7E4"/>
<dbReference type="RefSeq" id="WP_109813030.1">
    <property type="nucleotide sequence ID" value="NZ_QGKU01000056.1"/>
</dbReference>
<evidence type="ECO:0000313" key="8">
    <source>
        <dbReference type="EMBL" id="PWR01262.1"/>
    </source>
</evidence>
<comment type="caution">
    <text evidence="8">The sequence shown here is derived from an EMBL/GenBank/DDBJ whole genome shotgun (WGS) entry which is preliminary data.</text>
</comment>
<name>A0A2V2L7E4_9RHOB</name>
<evidence type="ECO:0000256" key="5">
    <source>
        <dbReference type="ARBA" id="ARBA00022691"/>
    </source>
</evidence>
<dbReference type="GO" id="GO:0032259">
    <property type="term" value="P:methylation"/>
    <property type="evidence" value="ECO:0007669"/>
    <property type="project" value="UniProtKB-KW"/>
</dbReference>
<dbReference type="GO" id="GO:0003677">
    <property type="term" value="F:DNA binding"/>
    <property type="evidence" value="ECO:0007669"/>
    <property type="project" value="InterPro"/>
</dbReference>
<dbReference type="EMBL" id="QGKU01000056">
    <property type="protein sequence ID" value="PWR01262.1"/>
    <property type="molecule type" value="Genomic_DNA"/>
</dbReference>
<organism evidence="8 9">
    <name type="scientific">Meridianimarinicoccus roseus</name>
    <dbReference type="NCBI Taxonomy" id="2072018"/>
    <lineage>
        <taxon>Bacteria</taxon>
        <taxon>Pseudomonadati</taxon>
        <taxon>Pseudomonadota</taxon>
        <taxon>Alphaproteobacteria</taxon>
        <taxon>Rhodobacterales</taxon>
        <taxon>Paracoccaceae</taxon>
        <taxon>Meridianimarinicoccus</taxon>
    </lineage>
</organism>
<dbReference type="InterPro" id="IPR029063">
    <property type="entry name" value="SAM-dependent_MTases_sf"/>
</dbReference>
<evidence type="ECO:0000256" key="4">
    <source>
        <dbReference type="ARBA" id="ARBA00022679"/>
    </source>
</evidence>
<reference evidence="8 9" key="1">
    <citation type="submission" date="2018-05" db="EMBL/GenBank/DDBJ databases">
        <title>Rhodobacteraceae gen. nov., sp. nov. isolated from sea water.</title>
        <authorList>
            <person name="Ren Y."/>
        </authorList>
    </citation>
    <scope>NUCLEOTIDE SEQUENCE [LARGE SCALE GENOMIC DNA]</scope>
    <source>
        <strain evidence="8 9">TG-679</strain>
    </source>
</reference>
<evidence type="ECO:0000256" key="1">
    <source>
        <dbReference type="ARBA" id="ARBA00006594"/>
    </source>
</evidence>
<dbReference type="GO" id="GO:0009007">
    <property type="term" value="F:site-specific DNA-methyltransferase (adenine-specific) activity"/>
    <property type="evidence" value="ECO:0007669"/>
    <property type="project" value="UniProtKB-EC"/>
</dbReference>
<accession>A0A2V2L7E4</accession>
<feature type="domain" description="DNA methylase N-4/N-6" evidence="7">
    <location>
        <begin position="122"/>
        <end position="434"/>
    </location>
</feature>
<comment type="similarity">
    <text evidence="1">Belongs to the N(4)/N(6)-methyltransferase family.</text>
</comment>
<dbReference type="EC" id="2.1.1.72" evidence="2"/>
<keyword evidence="3 8" id="KW-0489">Methyltransferase</keyword>
<evidence type="ECO:0000256" key="3">
    <source>
        <dbReference type="ARBA" id="ARBA00022603"/>
    </source>
</evidence>